<dbReference type="Proteomes" id="UP000306229">
    <property type="component" value="Chromosome"/>
</dbReference>
<keyword evidence="1" id="KW-1133">Transmembrane helix</keyword>
<feature type="transmembrane region" description="Helical" evidence="1">
    <location>
        <begin position="20"/>
        <end position="41"/>
    </location>
</feature>
<dbReference type="InterPro" id="IPR045749">
    <property type="entry name" value="DUF6090"/>
</dbReference>
<sequence>MKLFSNARKQIVKSSGFRKYLLYAFGEIVLVVTGILIALSINDWSEDKKQAKNLDNILHIFRSDVVRDTTRADFIITYYKKQDSVGRLALSDTITNLFYKKNGDLQSIIFTGIPLAITKNGYDLLKNYSYDVEIAQDSVVVYGLALYNEINSSFIDLNTKIEKDVYENTLNMKENYNFAADMYMRRENQKARDYFKSEDFKNRLALNLQLKAQGAVSLLQGFNAASKILLEKMDKRLNN</sequence>
<keyword evidence="1" id="KW-0472">Membrane</keyword>
<keyword evidence="3" id="KW-1185">Reference proteome</keyword>
<evidence type="ECO:0000313" key="2">
    <source>
        <dbReference type="EMBL" id="QCX39789.1"/>
    </source>
</evidence>
<proteinExistence type="predicted"/>
<accession>A0A5B7TSB9</accession>
<dbReference type="Pfam" id="PF19578">
    <property type="entry name" value="DUF6090"/>
    <property type="match status" value="1"/>
</dbReference>
<gene>
    <name evidence="2" type="ORF">FF125_15580</name>
</gene>
<evidence type="ECO:0000313" key="3">
    <source>
        <dbReference type="Proteomes" id="UP000306229"/>
    </source>
</evidence>
<organism evidence="2 3">
    <name type="scientific">Aureibaculum algae</name>
    <dbReference type="NCBI Taxonomy" id="2584122"/>
    <lineage>
        <taxon>Bacteria</taxon>
        <taxon>Pseudomonadati</taxon>
        <taxon>Bacteroidota</taxon>
        <taxon>Flavobacteriia</taxon>
        <taxon>Flavobacteriales</taxon>
        <taxon>Flavobacteriaceae</taxon>
        <taxon>Aureibaculum</taxon>
    </lineage>
</organism>
<evidence type="ECO:0000256" key="1">
    <source>
        <dbReference type="SAM" id="Phobius"/>
    </source>
</evidence>
<dbReference type="AlphaFoldDB" id="A0A5B7TSB9"/>
<dbReference type="EMBL" id="CP040749">
    <property type="protein sequence ID" value="QCX39789.1"/>
    <property type="molecule type" value="Genomic_DNA"/>
</dbReference>
<keyword evidence="1" id="KW-0812">Transmembrane</keyword>
<dbReference type="RefSeq" id="WP_138950635.1">
    <property type="nucleotide sequence ID" value="NZ_CP040749.1"/>
</dbReference>
<name>A0A5B7TSB9_9FLAO</name>
<reference evidence="2 3" key="1">
    <citation type="submission" date="2019-05" db="EMBL/GenBank/DDBJ databases">
        <title>Algicella ahnfeltiae gen. nov., sp. nov., a novel marine bacterium of the family Flavobacteriaceae isolated from a red alga.</title>
        <authorList>
            <person name="Nedashkovskaya O.I."/>
            <person name="Kukhlevskiy A.D."/>
            <person name="Kim S.-G."/>
            <person name="Zhukova N.V."/>
            <person name="Mikhailov V.V."/>
        </authorList>
    </citation>
    <scope>NUCLEOTIDE SEQUENCE [LARGE SCALE GENOMIC DNA]</scope>
    <source>
        <strain evidence="2 3">10Alg115</strain>
    </source>
</reference>
<protein>
    <submittedName>
        <fullName evidence="2">Uncharacterized protein</fullName>
    </submittedName>
</protein>
<dbReference type="OrthoDB" id="822590at2"/>
<dbReference type="KEGG" id="fbe:FF125_15580"/>